<name>A0A7C9CQY6_OPUST</name>
<protein>
    <submittedName>
        <fullName evidence="2">Uncharacterized protein</fullName>
    </submittedName>
</protein>
<feature type="region of interest" description="Disordered" evidence="1">
    <location>
        <begin position="1"/>
        <end position="29"/>
    </location>
</feature>
<dbReference type="EMBL" id="GISG01041929">
    <property type="protein sequence ID" value="MBA4623147.1"/>
    <property type="molecule type" value="Transcribed_RNA"/>
</dbReference>
<reference evidence="2" key="2">
    <citation type="submission" date="2020-07" db="EMBL/GenBank/DDBJ databases">
        <authorList>
            <person name="Vera ALvarez R."/>
            <person name="Arias-Moreno D.M."/>
            <person name="Jimenez-Jacinto V."/>
            <person name="Jimenez-Bremont J.F."/>
            <person name="Swaminathan K."/>
            <person name="Moose S.P."/>
            <person name="Guerrero-Gonzalez M.L."/>
            <person name="Marino-Ramirez L."/>
            <person name="Landsman D."/>
            <person name="Rodriguez-Kessler M."/>
            <person name="Delgado-Sanchez P."/>
        </authorList>
    </citation>
    <scope>NUCLEOTIDE SEQUENCE</scope>
    <source>
        <tissue evidence="2">Cladode</tissue>
    </source>
</reference>
<evidence type="ECO:0000256" key="1">
    <source>
        <dbReference type="SAM" id="MobiDB-lite"/>
    </source>
</evidence>
<accession>A0A7C9CQY6</accession>
<organism evidence="2">
    <name type="scientific">Opuntia streptacantha</name>
    <name type="common">Prickly pear cactus</name>
    <name type="synonym">Opuntia cardona</name>
    <dbReference type="NCBI Taxonomy" id="393608"/>
    <lineage>
        <taxon>Eukaryota</taxon>
        <taxon>Viridiplantae</taxon>
        <taxon>Streptophyta</taxon>
        <taxon>Embryophyta</taxon>
        <taxon>Tracheophyta</taxon>
        <taxon>Spermatophyta</taxon>
        <taxon>Magnoliopsida</taxon>
        <taxon>eudicotyledons</taxon>
        <taxon>Gunneridae</taxon>
        <taxon>Pentapetalae</taxon>
        <taxon>Caryophyllales</taxon>
        <taxon>Cactineae</taxon>
        <taxon>Cactaceae</taxon>
        <taxon>Opuntioideae</taxon>
        <taxon>Opuntia</taxon>
    </lineage>
</organism>
<proteinExistence type="predicted"/>
<evidence type="ECO:0000313" key="2">
    <source>
        <dbReference type="EMBL" id="MBA4623147.1"/>
    </source>
</evidence>
<dbReference type="AlphaFoldDB" id="A0A7C9CQY6"/>
<reference evidence="2" key="1">
    <citation type="journal article" date="2013" name="J. Plant Res.">
        <title>Effect of fungi and light on seed germination of three Opuntia species from semiarid lands of central Mexico.</title>
        <authorList>
            <person name="Delgado-Sanchez P."/>
            <person name="Jimenez-Bremont J.F."/>
            <person name="Guerrero-Gonzalez Mde L."/>
            <person name="Flores J."/>
        </authorList>
    </citation>
    <scope>NUCLEOTIDE SEQUENCE</scope>
    <source>
        <tissue evidence="2">Cladode</tissue>
    </source>
</reference>
<sequence>MPSRWPTAASIPKKHKGCEPPGSFIQPPRSVHPTLHRWIHRRHHIDRLTTNAMVPSTLPMRHLGGGACGPRTASEGFSRAFCAGLGGSRFVGSRSRKKETNYVSVGGACHRRTTLPTAV</sequence>